<evidence type="ECO:0000256" key="4">
    <source>
        <dbReference type="ARBA" id="ARBA00022670"/>
    </source>
</evidence>
<dbReference type="AlphaFoldDB" id="A0A6P6Y395"/>
<dbReference type="EC" id="3.4.-.-" evidence="13"/>
<keyword evidence="7 13" id="KW-0732">Signal</keyword>
<dbReference type="GO" id="GO:0005886">
    <property type="term" value="C:plasma membrane"/>
    <property type="evidence" value="ECO:0007669"/>
    <property type="project" value="UniProtKB-SubCell"/>
</dbReference>
<evidence type="ECO:0000256" key="11">
    <source>
        <dbReference type="ARBA" id="ARBA00023136"/>
    </source>
</evidence>
<evidence type="ECO:0000256" key="3">
    <source>
        <dbReference type="ARBA" id="ARBA00008261"/>
    </source>
</evidence>
<keyword evidence="5 13" id="KW-0812">Transmembrane</keyword>
<dbReference type="PANTHER" id="PTHR31120:SF6">
    <property type="entry name" value="METALLOPROTEASE TIKI HOMOLOG"/>
    <property type="match status" value="1"/>
</dbReference>
<keyword evidence="12" id="KW-0325">Glycoprotein</keyword>
<keyword evidence="10 13" id="KW-0482">Metalloprotease</keyword>
<comment type="cofactor">
    <cofactor evidence="1">
        <name>Co(2+)</name>
        <dbReference type="ChEBI" id="CHEBI:48828"/>
    </cofactor>
</comment>
<evidence type="ECO:0000256" key="13">
    <source>
        <dbReference type="RuleBase" id="RU369069"/>
    </source>
</evidence>
<dbReference type="OMA" id="KECFETE"/>
<keyword evidence="13" id="KW-1003">Cell membrane</keyword>
<dbReference type="GO" id="GO:0016055">
    <property type="term" value="P:Wnt signaling pathway"/>
    <property type="evidence" value="ECO:0007669"/>
    <property type="project" value="UniProtKB-KW"/>
</dbReference>
<keyword evidence="8 13" id="KW-0378">Hydrolase</keyword>
<gene>
    <name evidence="16" type="primary">LOC113794071</name>
</gene>
<protein>
    <recommendedName>
        <fullName evidence="13">Metalloprotease TIKI homolog</fullName>
        <ecNumber evidence="13">3.4.-.-</ecNumber>
    </recommendedName>
</protein>
<dbReference type="InterPro" id="IPR040230">
    <property type="entry name" value="TIKI1/2-like"/>
</dbReference>
<keyword evidence="6 13" id="KW-0479">Metal-binding</keyword>
<keyword evidence="13" id="KW-0879">Wnt signaling pathway</keyword>
<evidence type="ECO:0000256" key="5">
    <source>
        <dbReference type="ARBA" id="ARBA00022692"/>
    </source>
</evidence>
<dbReference type="Pfam" id="PF01963">
    <property type="entry name" value="TraB_PrgY_gumN"/>
    <property type="match status" value="1"/>
</dbReference>
<evidence type="ECO:0000256" key="8">
    <source>
        <dbReference type="ARBA" id="ARBA00022801"/>
    </source>
</evidence>
<evidence type="ECO:0000256" key="10">
    <source>
        <dbReference type="ARBA" id="ARBA00023049"/>
    </source>
</evidence>
<evidence type="ECO:0000313" key="16">
    <source>
        <dbReference type="RefSeq" id="XP_027199958.1"/>
    </source>
</evidence>
<evidence type="ECO:0000256" key="1">
    <source>
        <dbReference type="ARBA" id="ARBA00001941"/>
    </source>
</evidence>
<dbReference type="InParanoid" id="A0A6P6Y395"/>
<keyword evidence="11 13" id="KW-0472">Membrane</keyword>
<organism evidence="15 16">
    <name type="scientific">Dermatophagoides pteronyssinus</name>
    <name type="common">European house dust mite</name>
    <dbReference type="NCBI Taxonomy" id="6956"/>
    <lineage>
        <taxon>Eukaryota</taxon>
        <taxon>Metazoa</taxon>
        <taxon>Ecdysozoa</taxon>
        <taxon>Arthropoda</taxon>
        <taxon>Chelicerata</taxon>
        <taxon>Arachnida</taxon>
        <taxon>Acari</taxon>
        <taxon>Acariformes</taxon>
        <taxon>Sarcoptiformes</taxon>
        <taxon>Astigmata</taxon>
        <taxon>Psoroptidia</taxon>
        <taxon>Analgoidea</taxon>
        <taxon>Pyroglyphidae</taxon>
        <taxon>Dermatophagoidinae</taxon>
        <taxon>Dermatophagoides</taxon>
    </lineage>
</organism>
<feature type="region of interest" description="Disordered" evidence="14">
    <location>
        <begin position="280"/>
        <end position="303"/>
    </location>
</feature>
<feature type="region of interest" description="Disordered" evidence="14">
    <location>
        <begin position="444"/>
        <end position="468"/>
    </location>
</feature>
<evidence type="ECO:0000256" key="14">
    <source>
        <dbReference type="SAM" id="MobiDB-lite"/>
    </source>
</evidence>
<comment type="function">
    <text evidence="13">Metalloprotease that acts as a negative regulator of the Wnt signaling pathway.</text>
</comment>
<comment type="cofactor">
    <cofactor evidence="13">
        <name>Mn(2+)</name>
        <dbReference type="ChEBI" id="CHEBI:29035"/>
    </cofactor>
    <cofactor evidence="13">
        <name>Co(2+)</name>
        <dbReference type="ChEBI" id="CHEBI:48828"/>
    </cofactor>
    <text evidence="13">Divalent metal cations. Mn(2+) or Co(2+).</text>
</comment>
<name>A0A6P6Y395_DERPT</name>
<dbReference type="GO" id="GO:0004222">
    <property type="term" value="F:metalloendopeptidase activity"/>
    <property type="evidence" value="ECO:0007669"/>
    <property type="project" value="UniProtKB-UniRule"/>
</dbReference>
<evidence type="ECO:0000256" key="7">
    <source>
        <dbReference type="ARBA" id="ARBA00022729"/>
    </source>
</evidence>
<evidence type="ECO:0000256" key="12">
    <source>
        <dbReference type="ARBA" id="ARBA00023180"/>
    </source>
</evidence>
<dbReference type="InterPro" id="IPR002816">
    <property type="entry name" value="TraB/PrgY/GumN_fam"/>
</dbReference>
<sequence length="568" mass="66855">MFIHNGVFYPIFLFFLSTIIIHLECRHIIDKECLQCNKNETFSFFWKIERKKPSPPSYFFGTIHAPYTKVWNYIPNRAKQAFRHSQHIIFELDLMNTETLLSLTQCQLLPPGIRLSDIIPIDIYYRLQRHLRYIRLKIPQWITNEQKSHGLNANALFTAITLHWERKRPIWVMIMLNSLTENDIKSKGITVLDSFFYQKAKKLKKSIGSVENAKEQCKTLNYLNTTQVLYALNQTLLQHENIRFGHLRSNHTTNDMINHYNCGNLNEALFNEDSSNIPILKNRSSSTSDNDNHNDDNNDDVEKSLSKNIENYFRFEIILKRNKRMSRRVLELLQTNPNESFFFVFGAGHFLGNDSIIELMMKDHSNGFEIIHINDDRQQKQSLICDTTVTTTTTTRSIIKQSMNNVDHHHQNQKQLQQSEETLIYPISTESLYRLPLSWFHNNHQNQHNQHSSMKMNSDSKSSIDDESSAHLPVVVKDSFLSEQKIQWPLNNMINNWNKDLNHYPLPQQPSSSYNNNNNNQAMFQMMMMKMMIFDDDSHLRFISISIRIYDQVDYNKNSKGSFSFSHL</sequence>
<evidence type="ECO:0000256" key="6">
    <source>
        <dbReference type="ARBA" id="ARBA00022723"/>
    </source>
</evidence>
<feature type="compositionally biased region" description="Low complexity" evidence="14">
    <location>
        <begin position="444"/>
        <end position="461"/>
    </location>
</feature>
<feature type="compositionally biased region" description="Basic and acidic residues" evidence="14">
    <location>
        <begin position="290"/>
        <end position="303"/>
    </location>
</feature>
<comment type="subcellular location">
    <subcellularLocation>
        <location evidence="13">Cell membrane</location>
        <topology evidence="13">Single-pass type I membrane protein</topology>
    </subcellularLocation>
    <subcellularLocation>
        <location evidence="2">Membrane</location>
        <topology evidence="2">Single-pass type I membrane protein</topology>
    </subcellularLocation>
</comment>
<proteinExistence type="inferred from homology"/>
<evidence type="ECO:0000256" key="9">
    <source>
        <dbReference type="ARBA" id="ARBA00022989"/>
    </source>
</evidence>
<keyword evidence="15" id="KW-1185">Reference proteome</keyword>
<evidence type="ECO:0000256" key="2">
    <source>
        <dbReference type="ARBA" id="ARBA00004479"/>
    </source>
</evidence>
<dbReference type="OrthoDB" id="10040378at2759"/>
<dbReference type="GO" id="GO:0030178">
    <property type="term" value="P:negative regulation of Wnt signaling pathway"/>
    <property type="evidence" value="ECO:0007669"/>
    <property type="project" value="UniProtKB-UniRule"/>
</dbReference>
<dbReference type="PANTHER" id="PTHR31120">
    <property type="entry name" value="METALLOPROTEASE TIKI"/>
    <property type="match status" value="1"/>
</dbReference>
<feature type="transmembrane region" description="Helical" evidence="13">
    <location>
        <begin position="7"/>
        <end position="23"/>
    </location>
</feature>
<keyword evidence="9 13" id="KW-1133">Transmembrane helix</keyword>
<dbReference type="KEGG" id="dpte:113794071"/>
<keyword evidence="4 13" id="KW-0645">Protease</keyword>
<comment type="similarity">
    <text evidence="3 13">Belongs to the TIKI family.</text>
</comment>
<dbReference type="GO" id="GO:0006508">
    <property type="term" value="P:proteolysis"/>
    <property type="evidence" value="ECO:0007669"/>
    <property type="project" value="UniProtKB-KW"/>
</dbReference>
<evidence type="ECO:0000313" key="15">
    <source>
        <dbReference type="Proteomes" id="UP000515146"/>
    </source>
</evidence>
<dbReference type="Proteomes" id="UP000515146">
    <property type="component" value="Unplaced"/>
</dbReference>
<dbReference type="GO" id="GO:0046872">
    <property type="term" value="F:metal ion binding"/>
    <property type="evidence" value="ECO:0007669"/>
    <property type="project" value="UniProtKB-UniRule"/>
</dbReference>
<dbReference type="RefSeq" id="XP_027199958.1">
    <property type="nucleotide sequence ID" value="XM_027344157.1"/>
</dbReference>
<accession>A0A6P6Y395</accession>
<reference evidence="16" key="1">
    <citation type="submission" date="2025-08" db="UniProtKB">
        <authorList>
            <consortium name="RefSeq"/>
        </authorList>
    </citation>
    <scope>IDENTIFICATION</scope>
    <source>
        <strain evidence="16">Airmid</strain>
    </source>
</reference>
<dbReference type="CDD" id="cd14789">
    <property type="entry name" value="Tiki"/>
    <property type="match status" value="1"/>
</dbReference>